<feature type="domain" description="Aminotransferase class V" evidence="1">
    <location>
        <begin position="55"/>
        <end position="117"/>
    </location>
</feature>
<gene>
    <name evidence="2" type="ORF">METZ01_LOCUS281927</name>
</gene>
<evidence type="ECO:0000313" key="2">
    <source>
        <dbReference type="EMBL" id="SVC29073.1"/>
    </source>
</evidence>
<dbReference type="Gene3D" id="3.40.640.10">
    <property type="entry name" value="Type I PLP-dependent aspartate aminotransferase-like (Major domain)"/>
    <property type="match status" value="1"/>
</dbReference>
<dbReference type="InterPro" id="IPR015421">
    <property type="entry name" value="PyrdxlP-dep_Trfase_major"/>
</dbReference>
<dbReference type="AlphaFoldDB" id="A0A382KZY0"/>
<evidence type="ECO:0000259" key="1">
    <source>
        <dbReference type="Pfam" id="PF00266"/>
    </source>
</evidence>
<dbReference type="InterPro" id="IPR015424">
    <property type="entry name" value="PyrdxlP-dep_Trfase"/>
</dbReference>
<proteinExistence type="predicted"/>
<dbReference type="Pfam" id="PF00266">
    <property type="entry name" value="Aminotran_5"/>
    <property type="match status" value="1"/>
</dbReference>
<protein>
    <recommendedName>
        <fullName evidence="1">Aminotransferase class V domain-containing protein</fullName>
    </recommendedName>
</protein>
<dbReference type="Gene3D" id="3.90.1150.10">
    <property type="entry name" value="Aspartate Aminotransferase, domain 1"/>
    <property type="match status" value="1"/>
</dbReference>
<dbReference type="InterPro" id="IPR000192">
    <property type="entry name" value="Aminotrans_V_dom"/>
</dbReference>
<feature type="non-terminal residue" evidence="2">
    <location>
        <position position="117"/>
    </location>
</feature>
<sequence>MDVHAIRARIPLTQTCLYFNTGGISPTLDVVRDSLIHDIREIGETGPPPIMRPDEYHQRLQSARERLADFCGAEPENLCLTRGVADGVTTVFNGLGWQTGDELVLTDEEHPAVRIPA</sequence>
<organism evidence="2">
    <name type="scientific">marine metagenome</name>
    <dbReference type="NCBI Taxonomy" id="408172"/>
    <lineage>
        <taxon>unclassified sequences</taxon>
        <taxon>metagenomes</taxon>
        <taxon>ecological metagenomes</taxon>
    </lineage>
</organism>
<dbReference type="EMBL" id="UINC01083403">
    <property type="protein sequence ID" value="SVC29073.1"/>
    <property type="molecule type" value="Genomic_DNA"/>
</dbReference>
<dbReference type="InterPro" id="IPR015422">
    <property type="entry name" value="PyrdxlP-dep_Trfase_small"/>
</dbReference>
<accession>A0A382KZY0</accession>
<name>A0A382KZY0_9ZZZZ</name>
<dbReference type="SUPFAM" id="SSF53383">
    <property type="entry name" value="PLP-dependent transferases"/>
    <property type="match status" value="1"/>
</dbReference>
<reference evidence="2" key="1">
    <citation type="submission" date="2018-05" db="EMBL/GenBank/DDBJ databases">
        <authorList>
            <person name="Lanie J.A."/>
            <person name="Ng W.-L."/>
            <person name="Kazmierczak K.M."/>
            <person name="Andrzejewski T.M."/>
            <person name="Davidsen T.M."/>
            <person name="Wayne K.J."/>
            <person name="Tettelin H."/>
            <person name="Glass J.I."/>
            <person name="Rusch D."/>
            <person name="Podicherti R."/>
            <person name="Tsui H.-C.T."/>
            <person name="Winkler M.E."/>
        </authorList>
    </citation>
    <scope>NUCLEOTIDE SEQUENCE</scope>
</reference>